<dbReference type="Gene3D" id="1.20.1070.10">
    <property type="entry name" value="Rhodopsin 7-helix transmembrane proteins"/>
    <property type="match status" value="1"/>
</dbReference>
<name>A0A814SCZ3_9BILA</name>
<feature type="transmembrane region" description="Helical" evidence="8">
    <location>
        <begin position="16"/>
        <end position="37"/>
    </location>
</feature>
<evidence type="ECO:0000256" key="8">
    <source>
        <dbReference type="SAM" id="Phobius"/>
    </source>
</evidence>
<dbReference type="Proteomes" id="UP000663845">
    <property type="component" value="Unassembled WGS sequence"/>
</dbReference>
<protein>
    <recommendedName>
        <fullName evidence="9">G-protein coupled receptors family 1 profile domain-containing protein</fullName>
    </recommendedName>
</protein>
<feature type="transmembrane region" description="Helical" evidence="8">
    <location>
        <begin position="131"/>
        <end position="150"/>
    </location>
</feature>
<dbReference type="PROSITE" id="PS50262">
    <property type="entry name" value="G_PROTEIN_RECEP_F1_2"/>
    <property type="match status" value="1"/>
</dbReference>
<dbReference type="SUPFAM" id="SSF81321">
    <property type="entry name" value="Family A G protein-coupled receptor-like"/>
    <property type="match status" value="1"/>
</dbReference>
<evidence type="ECO:0000313" key="12">
    <source>
        <dbReference type="Proteomes" id="UP000663845"/>
    </source>
</evidence>
<keyword evidence="5 8" id="KW-0472">Membrane</keyword>
<dbReference type="EMBL" id="CAJOAZ010000821">
    <property type="protein sequence ID" value="CAF3718523.1"/>
    <property type="molecule type" value="Genomic_DNA"/>
</dbReference>
<evidence type="ECO:0000256" key="2">
    <source>
        <dbReference type="ARBA" id="ARBA00022692"/>
    </source>
</evidence>
<accession>A0A814SCZ3</accession>
<dbReference type="EMBL" id="CAJNOG010000286">
    <property type="protein sequence ID" value="CAF1146566.1"/>
    <property type="molecule type" value="Genomic_DNA"/>
</dbReference>
<keyword evidence="7" id="KW-0807">Transducer</keyword>
<dbReference type="GO" id="GO:0004930">
    <property type="term" value="F:G protein-coupled receptor activity"/>
    <property type="evidence" value="ECO:0007669"/>
    <property type="project" value="UniProtKB-KW"/>
</dbReference>
<keyword evidence="2 8" id="KW-0812">Transmembrane</keyword>
<keyword evidence="3 8" id="KW-1133">Transmembrane helix</keyword>
<evidence type="ECO:0000256" key="3">
    <source>
        <dbReference type="ARBA" id="ARBA00022989"/>
    </source>
</evidence>
<feature type="transmembrane region" description="Helical" evidence="8">
    <location>
        <begin position="89"/>
        <end position="110"/>
    </location>
</feature>
<evidence type="ECO:0000256" key="4">
    <source>
        <dbReference type="ARBA" id="ARBA00023040"/>
    </source>
</evidence>
<keyword evidence="6" id="KW-0675">Receptor</keyword>
<keyword evidence="4" id="KW-0297">G-protein coupled receptor</keyword>
<feature type="transmembrane region" description="Helical" evidence="8">
    <location>
        <begin position="215"/>
        <end position="240"/>
    </location>
</feature>
<comment type="subcellular location">
    <subcellularLocation>
        <location evidence="1">Membrane</location>
        <topology evidence="1">Multi-pass membrane protein</topology>
    </subcellularLocation>
</comment>
<evidence type="ECO:0000313" key="11">
    <source>
        <dbReference type="EMBL" id="CAF3718523.1"/>
    </source>
</evidence>
<evidence type="ECO:0000256" key="6">
    <source>
        <dbReference type="ARBA" id="ARBA00023170"/>
    </source>
</evidence>
<evidence type="ECO:0000256" key="1">
    <source>
        <dbReference type="ARBA" id="ARBA00004141"/>
    </source>
</evidence>
<dbReference type="Proteomes" id="UP000663844">
    <property type="component" value="Unassembled WGS sequence"/>
</dbReference>
<evidence type="ECO:0000313" key="10">
    <source>
        <dbReference type="EMBL" id="CAF1146566.1"/>
    </source>
</evidence>
<dbReference type="PANTHER" id="PTHR24243">
    <property type="entry name" value="G-PROTEIN COUPLED RECEPTOR"/>
    <property type="match status" value="1"/>
</dbReference>
<feature type="transmembrane region" description="Helical" evidence="8">
    <location>
        <begin position="49"/>
        <end position="69"/>
    </location>
</feature>
<sequence length="330" mass="38040">MPTILDLKFALKEVTAYFGLFILIIGIIGGILNVIIFTTLKTFRETTCAFYLTFASIVGMGQLLTALFVRILSDGFSIDPRPMLWFCKTYFFASNWCLSVWLTSMCLATIDQVLSMSKYRHLSNLRLAQRFILTACIFWFIHSLFTLIYWDTSSGTCAVFNPIYSIYFSHFTLPVLYGCLPLSILIIFSVLAFYKARTLASRNVNVVRLSRDRQLTAMLLVYIGYIVIAIIPFTSFYIYILNIYTTDPFVLVSNGLIFTITILIEYSMYSVAFYIYCCASERFRKQLVHVLGNIFFGRWQHWINRRNNNQVLPIITIDVCPTNNKPISIP</sequence>
<dbReference type="PANTHER" id="PTHR24243:SF233">
    <property type="entry name" value="THYROTROPIN-RELEASING HORMONE RECEPTOR"/>
    <property type="match status" value="1"/>
</dbReference>
<evidence type="ECO:0000256" key="5">
    <source>
        <dbReference type="ARBA" id="ARBA00023136"/>
    </source>
</evidence>
<feature type="transmembrane region" description="Helical" evidence="8">
    <location>
        <begin position="252"/>
        <end position="276"/>
    </location>
</feature>
<reference evidence="10" key="1">
    <citation type="submission" date="2021-02" db="EMBL/GenBank/DDBJ databases">
        <authorList>
            <person name="Nowell W R."/>
        </authorList>
    </citation>
    <scope>NUCLEOTIDE SEQUENCE</scope>
</reference>
<dbReference type="GO" id="GO:0005886">
    <property type="term" value="C:plasma membrane"/>
    <property type="evidence" value="ECO:0007669"/>
    <property type="project" value="TreeGrafter"/>
</dbReference>
<proteinExistence type="predicted"/>
<comment type="caution">
    <text evidence="10">The sequence shown here is derived from an EMBL/GenBank/DDBJ whole genome shotgun (WGS) entry which is preliminary data.</text>
</comment>
<feature type="transmembrane region" description="Helical" evidence="8">
    <location>
        <begin position="170"/>
        <end position="194"/>
    </location>
</feature>
<feature type="domain" description="G-protein coupled receptors family 1 profile" evidence="9">
    <location>
        <begin position="29"/>
        <end position="276"/>
    </location>
</feature>
<dbReference type="AlphaFoldDB" id="A0A814SCZ3"/>
<evidence type="ECO:0000259" key="9">
    <source>
        <dbReference type="PROSITE" id="PS50262"/>
    </source>
</evidence>
<organism evidence="10 12">
    <name type="scientific">Adineta steineri</name>
    <dbReference type="NCBI Taxonomy" id="433720"/>
    <lineage>
        <taxon>Eukaryota</taxon>
        <taxon>Metazoa</taxon>
        <taxon>Spiralia</taxon>
        <taxon>Gnathifera</taxon>
        <taxon>Rotifera</taxon>
        <taxon>Eurotatoria</taxon>
        <taxon>Bdelloidea</taxon>
        <taxon>Adinetida</taxon>
        <taxon>Adinetidae</taxon>
        <taxon>Adineta</taxon>
    </lineage>
</organism>
<gene>
    <name evidence="10" type="ORF">JYZ213_LOCUS23859</name>
    <name evidence="11" type="ORF">OXD698_LOCUS13478</name>
</gene>
<evidence type="ECO:0000256" key="7">
    <source>
        <dbReference type="ARBA" id="ARBA00023224"/>
    </source>
</evidence>
<dbReference type="InterPro" id="IPR017452">
    <property type="entry name" value="GPCR_Rhodpsn_7TM"/>
</dbReference>